<sequence>MRICGCGAMLHKMMIGVQLLLYFHLCNQELRNTCDV</sequence>
<organism evidence="1 2">
    <name type="scientific">Ceratopteris richardii</name>
    <name type="common">Triangle waterfern</name>
    <dbReference type="NCBI Taxonomy" id="49495"/>
    <lineage>
        <taxon>Eukaryota</taxon>
        <taxon>Viridiplantae</taxon>
        <taxon>Streptophyta</taxon>
        <taxon>Embryophyta</taxon>
        <taxon>Tracheophyta</taxon>
        <taxon>Polypodiopsida</taxon>
        <taxon>Polypodiidae</taxon>
        <taxon>Polypodiales</taxon>
        <taxon>Pteridineae</taxon>
        <taxon>Pteridaceae</taxon>
        <taxon>Parkerioideae</taxon>
        <taxon>Ceratopteris</taxon>
    </lineage>
</organism>
<evidence type="ECO:0000313" key="2">
    <source>
        <dbReference type="Proteomes" id="UP000825935"/>
    </source>
</evidence>
<reference evidence="1" key="1">
    <citation type="submission" date="2021-08" db="EMBL/GenBank/DDBJ databases">
        <title>WGS assembly of Ceratopteris richardii.</title>
        <authorList>
            <person name="Marchant D.B."/>
            <person name="Chen G."/>
            <person name="Jenkins J."/>
            <person name="Shu S."/>
            <person name="Leebens-Mack J."/>
            <person name="Grimwood J."/>
            <person name="Schmutz J."/>
            <person name="Soltis P."/>
            <person name="Soltis D."/>
            <person name="Chen Z.-H."/>
        </authorList>
    </citation>
    <scope>NUCLEOTIDE SEQUENCE</scope>
    <source>
        <strain evidence="1">Whitten #5841</strain>
        <tissue evidence="1">Leaf</tissue>
    </source>
</reference>
<dbReference type="Proteomes" id="UP000825935">
    <property type="component" value="Chromosome 20"/>
</dbReference>
<keyword evidence="2" id="KW-1185">Reference proteome</keyword>
<evidence type="ECO:0000313" key="1">
    <source>
        <dbReference type="EMBL" id="KAH7332427.1"/>
    </source>
</evidence>
<dbReference type="AlphaFoldDB" id="A0A8T2SJ86"/>
<proteinExistence type="predicted"/>
<protein>
    <submittedName>
        <fullName evidence="1">Uncharacterized protein</fullName>
    </submittedName>
</protein>
<accession>A0A8T2SJ86</accession>
<dbReference type="EMBL" id="CM035425">
    <property type="protein sequence ID" value="KAH7332427.1"/>
    <property type="molecule type" value="Genomic_DNA"/>
</dbReference>
<gene>
    <name evidence="1" type="ORF">KP509_20G086700</name>
</gene>
<comment type="caution">
    <text evidence="1">The sequence shown here is derived from an EMBL/GenBank/DDBJ whole genome shotgun (WGS) entry which is preliminary data.</text>
</comment>
<name>A0A8T2SJ86_CERRI</name>